<dbReference type="Proteomes" id="UP001139260">
    <property type="component" value="Unassembled WGS sequence"/>
</dbReference>
<dbReference type="RefSeq" id="WP_248427561.1">
    <property type="nucleotide sequence ID" value="NZ_JALNUB010000002.1"/>
</dbReference>
<keyword evidence="3" id="KW-0378">Hydrolase</keyword>
<reference evidence="3" key="1">
    <citation type="submission" date="2022-04" db="EMBL/GenBank/DDBJ databases">
        <title>Flavobacterium pygoscelis sp. nov. isolated from Chinstrap chick (Pygoscelis antarcticus).</title>
        <authorList>
            <person name="Irgang R."/>
            <person name="Poblete-Morales M."/>
            <person name="Avendano-Herrera R."/>
        </authorList>
    </citation>
    <scope>NUCLEOTIDE SEQUENCE</scope>
    <source>
        <strain evidence="3">I-SCBP12n</strain>
    </source>
</reference>
<sequence length="143" mass="15872">MKKTFLSLFAITLFSCSTTNATKNEGHNKLYEVLTQQSNGGASIHFFEILSEPNEIKMLQEDDNLKNKIKDTDIQSSNFIILNMGEKTSGGYAIGIENVVETDNDIIVTVKETNPEPGAMVTQGFTNPFCVVKINSKKHLIIK</sequence>
<evidence type="ECO:0000256" key="1">
    <source>
        <dbReference type="SAM" id="SignalP"/>
    </source>
</evidence>
<keyword evidence="3" id="KW-0645">Protease</keyword>
<keyword evidence="4" id="KW-1185">Reference proteome</keyword>
<keyword evidence="1" id="KW-0732">Signal</keyword>
<comment type="caution">
    <text evidence="3">The sequence shown here is derived from an EMBL/GenBank/DDBJ whole genome shotgun (WGS) entry which is preliminary data.</text>
</comment>
<dbReference type="AlphaFoldDB" id="A0A9X2BP17"/>
<feature type="signal peptide" evidence="1">
    <location>
        <begin position="1"/>
        <end position="21"/>
    </location>
</feature>
<dbReference type="GO" id="GO:0008233">
    <property type="term" value="F:peptidase activity"/>
    <property type="evidence" value="ECO:0007669"/>
    <property type="project" value="UniProtKB-KW"/>
</dbReference>
<organism evidence="3 4">
    <name type="scientific">Flavobacterium pygoscelis</name>
    <dbReference type="NCBI Taxonomy" id="2893176"/>
    <lineage>
        <taxon>Bacteria</taxon>
        <taxon>Pseudomonadati</taxon>
        <taxon>Bacteroidota</taxon>
        <taxon>Flavobacteriia</taxon>
        <taxon>Flavobacteriales</taxon>
        <taxon>Flavobacteriaceae</taxon>
        <taxon>Flavobacterium</taxon>
    </lineage>
</organism>
<dbReference type="GO" id="GO:0006508">
    <property type="term" value="P:proteolysis"/>
    <property type="evidence" value="ECO:0007669"/>
    <property type="project" value="UniProtKB-KW"/>
</dbReference>
<evidence type="ECO:0000259" key="2">
    <source>
        <dbReference type="Pfam" id="PF14343"/>
    </source>
</evidence>
<feature type="chain" id="PRO_5040766391" evidence="1">
    <location>
        <begin position="22"/>
        <end position="143"/>
    </location>
</feature>
<protein>
    <submittedName>
        <fullName evidence="3">Protease complex subunit PrcB family protein</fullName>
    </submittedName>
</protein>
<gene>
    <name evidence="3" type="ORF">MW871_03420</name>
</gene>
<dbReference type="InterPro" id="IPR025748">
    <property type="entry name" value="PrcB_C_dom"/>
</dbReference>
<dbReference type="Pfam" id="PF14343">
    <property type="entry name" value="PrcB_C"/>
    <property type="match status" value="1"/>
</dbReference>
<evidence type="ECO:0000313" key="4">
    <source>
        <dbReference type="Proteomes" id="UP001139260"/>
    </source>
</evidence>
<feature type="domain" description="PrcB C-terminal" evidence="2">
    <location>
        <begin position="79"/>
        <end position="135"/>
    </location>
</feature>
<accession>A0A9X2BP17</accession>
<dbReference type="PROSITE" id="PS51257">
    <property type="entry name" value="PROKAR_LIPOPROTEIN"/>
    <property type="match status" value="1"/>
</dbReference>
<proteinExistence type="predicted"/>
<dbReference type="EMBL" id="JALNUB010000002">
    <property type="protein sequence ID" value="MCK8140936.1"/>
    <property type="molecule type" value="Genomic_DNA"/>
</dbReference>
<evidence type="ECO:0000313" key="3">
    <source>
        <dbReference type="EMBL" id="MCK8140936.1"/>
    </source>
</evidence>
<name>A0A9X2BP17_9FLAO</name>